<sequence>MPRAPRRGNRNFFRPAEYRRKPFREPCVLCQRRSARLIPVPEPDRQFFNRQRFKSRTALVQRQTDFSRRSKDQAMVATDCPAQMVRRINQYVLRRRQAGFGRIMLLPISVAAVNGAAGMQKRVRHAAEREKYHAQQQQIIVDSAASDHNSFPIPSSIVFYNSIRMIQIQIPPFINSFYSHTNPRPANAGNRLKSRAATAPAATSVPAPRLPERRRRKRSPQETPRET</sequence>
<evidence type="ECO:0000256" key="1">
    <source>
        <dbReference type="SAM" id="MobiDB-lite"/>
    </source>
</evidence>
<name>A0A644YKM3_9ZZZZ</name>
<protein>
    <submittedName>
        <fullName evidence="2">Uncharacterized protein</fullName>
    </submittedName>
</protein>
<dbReference type="EMBL" id="VSSQ01005371">
    <property type="protein sequence ID" value="MPM28879.1"/>
    <property type="molecule type" value="Genomic_DNA"/>
</dbReference>
<evidence type="ECO:0000313" key="2">
    <source>
        <dbReference type="EMBL" id="MPM28879.1"/>
    </source>
</evidence>
<dbReference type="AlphaFoldDB" id="A0A644YKM3"/>
<comment type="caution">
    <text evidence="2">The sequence shown here is derived from an EMBL/GenBank/DDBJ whole genome shotgun (WGS) entry which is preliminary data.</text>
</comment>
<organism evidence="2">
    <name type="scientific">bioreactor metagenome</name>
    <dbReference type="NCBI Taxonomy" id="1076179"/>
    <lineage>
        <taxon>unclassified sequences</taxon>
        <taxon>metagenomes</taxon>
        <taxon>ecological metagenomes</taxon>
    </lineage>
</organism>
<proteinExistence type="predicted"/>
<reference evidence="2" key="1">
    <citation type="submission" date="2019-08" db="EMBL/GenBank/DDBJ databases">
        <authorList>
            <person name="Kucharzyk K."/>
            <person name="Murdoch R.W."/>
            <person name="Higgins S."/>
            <person name="Loffler F."/>
        </authorList>
    </citation>
    <scope>NUCLEOTIDE SEQUENCE</scope>
</reference>
<feature type="compositionally biased region" description="Low complexity" evidence="1">
    <location>
        <begin position="195"/>
        <end position="207"/>
    </location>
</feature>
<gene>
    <name evidence="2" type="ORF">SDC9_75416</name>
</gene>
<feature type="region of interest" description="Disordered" evidence="1">
    <location>
        <begin position="185"/>
        <end position="227"/>
    </location>
</feature>
<accession>A0A644YKM3</accession>